<feature type="transmembrane region" description="Helical" evidence="6">
    <location>
        <begin position="20"/>
        <end position="40"/>
    </location>
</feature>
<protein>
    <submittedName>
        <fullName evidence="8">Multidrug efflux system protein</fullName>
    </submittedName>
</protein>
<dbReference type="GO" id="GO:0022857">
    <property type="term" value="F:transmembrane transporter activity"/>
    <property type="evidence" value="ECO:0007669"/>
    <property type="project" value="InterPro"/>
</dbReference>
<evidence type="ECO:0000313" key="8">
    <source>
        <dbReference type="EMBL" id="STX39866.1"/>
    </source>
</evidence>
<dbReference type="PRINTS" id="PR01036">
    <property type="entry name" value="TCRTETB"/>
</dbReference>
<name>A0A378IXB1_9GAMM</name>
<evidence type="ECO:0000256" key="5">
    <source>
        <dbReference type="ARBA" id="ARBA00023136"/>
    </source>
</evidence>
<dbReference type="AlphaFoldDB" id="A0A378IXB1"/>
<keyword evidence="2" id="KW-0813">Transport</keyword>
<evidence type="ECO:0000256" key="2">
    <source>
        <dbReference type="ARBA" id="ARBA00022448"/>
    </source>
</evidence>
<feature type="domain" description="Major facilitator superfamily (MFS) profile" evidence="7">
    <location>
        <begin position="22"/>
        <end position="173"/>
    </location>
</feature>
<evidence type="ECO:0000256" key="6">
    <source>
        <dbReference type="SAM" id="Phobius"/>
    </source>
</evidence>
<accession>A0A378IXB1</accession>
<feature type="transmembrane region" description="Helical" evidence="6">
    <location>
        <begin position="113"/>
        <end position="135"/>
    </location>
</feature>
<dbReference type="PROSITE" id="PS50850">
    <property type="entry name" value="MFS"/>
    <property type="match status" value="1"/>
</dbReference>
<dbReference type="Proteomes" id="UP000254033">
    <property type="component" value="Unassembled WGS sequence"/>
</dbReference>
<keyword evidence="3 6" id="KW-0812">Transmembrane</keyword>
<dbReference type="InterPro" id="IPR011701">
    <property type="entry name" value="MFS"/>
</dbReference>
<comment type="subcellular location">
    <subcellularLocation>
        <location evidence="1">Membrane</location>
        <topology evidence="1">Multi-pass membrane protein</topology>
    </subcellularLocation>
</comment>
<dbReference type="InterPro" id="IPR020846">
    <property type="entry name" value="MFS_dom"/>
</dbReference>
<dbReference type="PANTHER" id="PTHR42718:SF9">
    <property type="entry name" value="MAJOR FACILITATOR SUPERFAMILY MULTIDRUG TRANSPORTER MFSC"/>
    <property type="match status" value="1"/>
</dbReference>
<evidence type="ECO:0000259" key="7">
    <source>
        <dbReference type="PROSITE" id="PS50850"/>
    </source>
</evidence>
<feature type="transmembrane region" description="Helical" evidence="6">
    <location>
        <begin position="60"/>
        <end position="81"/>
    </location>
</feature>
<gene>
    <name evidence="8" type="primary">emrB_3</name>
    <name evidence="8" type="ORF">NCTC11978_03072</name>
</gene>
<evidence type="ECO:0000313" key="9">
    <source>
        <dbReference type="Proteomes" id="UP000254033"/>
    </source>
</evidence>
<sequence length="173" mass="17972">MTGEQAQHASPPPLEGAKLVIATIAVALATFMIVLDSSIANVAIPTIAGNLGVSLDEGTWVITVFAAANAIAIPLTGWLTLRFGQVRLFTGAIILFVLTSWLCGLATNLPFLLFARILQGFVAGPLIPLSQAILLGSYPREKSSIALALWGMTATVGPIAGPTLGGWITASYD</sequence>
<organism evidence="8 9">
    <name type="scientific">Legionella feeleii</name>
    <dbReference type="NCBI Taxonomy" id="453"/>
    <lineage>
        <taxon>Bacteria</taxon>
        <taxon>Pseudomonadati</taxon>
        <taxon>Pseudomonadota</taxon>
        <taxon>Gammaproteobacteria</taxon>
        <taxon>Legionellales</taxon>
        <taxon>Legionellaceae</taxon>
        <taxon>Legionella</taxon>
    </lineage>
</organism>
<feature type="transmembrane region" description="Helical" evidence="6">
    <location>
        <begin position="147"/>
        <end position="170"/>
    </location>
</feature>
<dbReference type="InterPro" id="IPR036259">
    <property type="entry name" value="MFS_trans_sf"/>
</dbReference>
<dbReference type="Gene3D" id="1.20.1720.10">
    <property type="entry name" value="Multidrug resistance protein D"/>
    <property type="match status" value="1"/>
</dbReference>
<dbReference type="PANTHER" id="PTHR42718">
    <property type="entry name" value="MAJOR FACILITATOR SUPERFAMILY MULTIDRUG TRANSPORTER MFSC"/>
    <property type="match status" value="1"/>
</dbReference>
<feature type="transmembrane region" description="Helical" evidence="6">
    <location>
        <begin position="88"/>
        <end position="107"/>
    </location>
</feature>
<reference evidence="8 9" key="1">
    <citation type="submission" date="2018-06" db="EMBL/GenBank/DDBJ databases">
        <authorList>
            <consortium name="Pathogen Informatics"/>
            <person name="Doyle S."/>
        </authorList>
    </citation>
    <scope>NUCLEOTIDE SEQUENCE [LARGE SCALE GENOMIC DNA]</scope>
    <source>
        <strain evidence="8 9">NCTC11978</strain>
    </source>
</reference>
<proteinExistence type="predicted"/>
<evidence type="ECO:0000256" key="1">
    <source>
        <dbReference type="ARBA" id="ARBA00004141"/>
    </source>
</evidence>
<keyword evidence="4 6" id="KW-1133">Transmembrane helix</keyword>
<evidence type="ECO:0000256" key="3">
    <source>
        <dbReference type="ARBA" id="ARBA00022692"/>
    </source>
</evidence>
<dbReference type="EMBL" id="UGNY01000001">
    <property type="protein sequence ID" value="STX39866.1"/>
    <property type="molecule type" value="Genomic_DNA"/>
</dbReference>
<keyword evidence="5 6" id="KW-0472">Membrane</keyword>
<dbReference type="GO" id="GO:0016020">
    <property type="term" value="C:membrane"/>
    <property type="evidence" value="ECO:0007669"/>
    <property type="project" value="UniProtKB-SubCell"/>
</dbReference>
<evidence type="ECO:0000256" key="4">
    <source>
        <dbReference type="ARBA" id="ARBA00022989"/>
    </source>
</evidence>
<dbReference type="Pfam" id="PF07690">
    <property type="entry name" value="MFS_1"/>
    <property type="match status" value="1"/>
</dbReference>
<dbReference type="SUPFAM" id="SSF103473">
    <property type="entry name" value="MFS general substrate transporter"/>
    <property type="match status" value="1"/>
</dbReference>